<feature type="non-terminal residue" evidence="7">
    <location>
        <position position="173"/>
    </location>
</feature>
<proteinExistence type="inferred from homology"/>
<feature type="domain" description="tRNA/rRNA methyltransferase SpoU type" evidence="6">
    <location>
        <begin position="24"/>
        <end position="172"/>
    </location>
</feature>
<organism evidence="7">
    <name type="scientific">Hellea balneolensis</name>
    <dbReference type="NCBI Taxonomy" id="287478"/>
    <lineage>
        <taxon>Bacteria</taxon>
        <taxon>Pseudomonadati</taxon>
        <taxon>Pseudomonadota</taxon>
        <taxon>Alphaproteobacteria</taxon>
        <taxon>Maricaulales</taxon>
        <taxon>Robiginitomaculaceae</taxon>
        <taxon>Hellea</taxon>
    </lineage>
</organism>
<dbReference type="GO" id="GO:0002128">
    <property type="term" value="P:tRNA nucleoside ribose methylation"/>
    <property type="evidence" value="ECO:0007669"/>
    <property type="project" value="TreeGrafter"/>
</dbReference>
<evidence type="ECO:0000256" key="1">
    <source>
        <dbReference type="ARBA" id="ARBA00007228"/>
    </source>
</evidence>
<dbReference type="InterPro" id="IPR029026">
    <property type="entry name" value="tRNA_m1G_MTases_N"/>
</dbReference>
<dbReference type="Gene3D" id="3.40.1280.10">
    <property type="match status" value="1"/>
</dbReference>
<evidence type="ECO:0000256" key="2">
    <source>
        <dbReference type="ARBA" id="ARBA00022603"/>
    </source>
</evidence>
<feature type="region of interest" description="Disordered" evidence="5">
    <location>
        <begin position="1"/>
        <end position="21"/>
    </location>
</feature>
<name>A0A7C5R1Q3_9PROT</name>
<dbReference type="InterPro" id="IPR001537">
    <property type="entry name" value="SpoU_MeTrfase"/>
</dbReference>
<evidence type="ECO:0000259" key="6">
    <source>
        <dbReference type="Pfam" id="PF00588"/>
    </source>
</evidence>
<dbReference type="Proteomes" id="UP000885830">
    <property type="component" value="Unassembled WGS sequence"/>
</dbReference>
<dbReference type="PANTHER" id="PTHR42786:SF7">
    <property type="entry name" value="TRNA_RRNA METHYLTRANSFERASE SPOU TYPE DOMAIN-CONTAINING PROTEIN"/>
    <property type="match status" value="1"/>
</dbReference>
<evidence type="ECO:0000256" key="3">
    <source>
        <dbReference type="ARBA" id="ARBA00022679"/>
    </source>
</evidence>
<comment type="similarity">
    <text evidence="1">Belongs to the class IV-like SAM-binding methyltransferase superfamily. RNA methyltransferase TrmH family.</text>
</comment>
<keyword evidence="2 7" id="KW-0489">Methyltransferase</keyword>
<evidence type="ECO:0000256" key="4">
    <source>
        <dbReference type="ARBA" id="ARBA00022691"/>
    </source>
</evidence>
<dbReference type="InterPro" id="IPR029028">
    <property type="entry name" value="Alpha/beta_knot_MTases"/>
</dbReference>
<dbReference type="GO" id="GO:0003723">
    <property type="term" value="F:RNA binding"/>
    <property type="evidence" value="ECO:0007669"/>
    <property type="project" value="InterPro"/>
</dbReference>
<protein>
    <submittedName>
        <fullName evidence="7">RNA methyltransferase</fullName>
    </submittedName>
</protein>
<dbReference type="GO" id="GO:0005829">
    <property type="term" value="C:cytosol"/>
    <property type="evidence" value="ECO:0007669"/>
    <property type="project" value="TreeGrafter"/>
</dbReference>
<keyword evidence="4" id="KW-0949">S-adenosyl-L-methionine</keyword>
<dbReference type="GO" id="GO:0008173">
    <property type="term" value="F:RNA methyltransferase activity"/>
    <property type="evidence" value="ECO:0007669"/>
    <property type="project" value="InterPro"/>
</dbReference>
<accession>A0A7C5R1Q3</accession>
<dbReference type="InterPro" id="IPR004384">
    <property type="entry name" value="RNA_MeTrfase_TrmJ/LasT"/>
</dbReference>
<evidence type="ECO:0000313" key="7">
    <source>
        <dbReference type="EMBL" id="HHL43984.1"/>
    </source>
</evidence>
<comment type="caution">
    <text evidence="7">The sequence shown here is derived from an EMBL/GenBank/DDBJ whole genome shotgun (WGS) entry which is preliminary data.</text>
</comment>
<dbReference type="Pfam" id="PF00588">
    <property type="entry name" value="SpoU_methylase"/>
    <property type="match status" value="1"/>
</dbReference>
<evidence type="ECO:0000256" key="5">
    <source>
        <dbReference type="SAM" id="MobiDB-lite"/>
    </source>
</evidence>
<dbReference type="EMBL" id="DRMJ01000538">
    <property type="protein sequence ID" value="HHL43984.1"/>
    <property type="molecule type" value="Genomic_DNA"/>
</dbReference>
<dbReference type="PANTHER" id="PTHR42786">
    <property type="entry name" value="TRNA/RRNA METHYLTRANSFERASE"/>
    <property type="match status" value="1"/>
</dbReference>
<dbReference type="CDD" id="cd18093">
    <property type="entry name" value="SpoU-like_TrmJ"/>
    <property type="match status" value="1"/>
</dbReference>
<dbReference type="SUPFAM" id="SSF75217">
    <property type="entry name" value="alpha/beta knot"/>
    <property type="match status" value="1"/>
</dbReference>
<gene>
    <name evidence="7" type="ORF">ENJ42_10220</name>
</gene>
<dbReference type="AlphaFoldDB" id="A0A7C5R1Q3"/>
<reference evidence="7" key="1">
    <citation type="journal article" date="2020" name="mSystems">
        <title>Genome- and Community-Level Interaction Insights into Carbon Utilization and Element Cycling Functions of Hydrothermarchaeota in Hydrothermal Sediment.</title>
        <authorList>
            <person name="Zhou Z."/>
            <person name="Liu Y."/>
            <person name="Xu W."/>
            <person name="Pan J."/>
            <person name="Luo Z.H."/>
            <person name="Li M."/>
        </authorList>
    </citation>
    <scope>NUCLEOTIDE SEQUENCE [LARGE SCALE GENOMIC DNA]</scope>
    <source>
        <strain evidence="7">HyVt-485</strain>
    </source>
</reference>
<keyword evidence="3" id="KW-0808">Transferase</keyword>
<sequence length="173" mass="18142">MGKAKKDQLGRVVAQKPSQTPPPAVILVNPQMGENIGAAARAMLNFGLSELRLVAPRDGWPSDPAISLAAGAVEVLEHAKVFATTAEALADIEMAMAATARRRELEIPVIGTGDAGNIVRGWQGAGKRSAILFGPEKAGLTNEDVVLCDMILTYPINPAFQSLNLAQAVAVFS</sequence>